<reference evidence="3 4" key="1">
    <citation type="journal article" date="2016" name="Front. Microbiol.">
        <title>Genomic Resource of Rice Seed Associated Bacteria.</title>
        <authorList>
            <person name="Midha S."/>
            <person name="Bansal K."/>
            <person name="Sharma S."/>
            <person name="Kumar N."/>
            <person name="Patil P.P."/>
            <person name="Chaudhry V."/>
            <person name="Patil P.B."/>
        </authorList>
    </citation>
    <scope>NUCLEOTIDE SEQUENCE [LARGE SCALE GENOMIC DNA]</scope>
    <source>
        <strain evidence="3 4">RSA13</strain>
    </source>
</reference>
<feature type="domain" description="MobA-like NTP transferase" evidence="2">
    <location>
        <begin position="6"/>
        <end position="160"/>
    </location>
</feature>
<dbReference type="Pfam" id="PF12804">
    <property type="entry name" value="NTP_transf_3"/>
    <property type="match status" value="1"/>
</dbReference>
<keyword evidence="1" id="KW-0460">Magnesium</keyword>
<dbReference type="AlphaFoldDB" id="A0AB34VDY9"/>
<dbReference type="Gene3D" id="3.90.550.10">
    <property type="entry name" value="Spore Coat Polysaccharide Biosynthesis Protein SpsA, Chain A"/>
    <property type="match status" value="1"/>
</dbReference>
<dbReference type="SUPFAM" id="SSF53448">
    <property type="entry name" value="Nucleotide-diphospho-sugar transferases"/>
    <property type="match status" value="1"/>
</dbReference>
<name>A0AB34VDY9_9GAMM</name>
<dbReference type="InterPro" id="IPR025877">
    <property type="entry name" value="MobA-like_NTP_Trfase"/>
</dbReference>
<sequence>MKTAIVLTAAGMGRRFRHASGEHKLLTALNGKAVLKHTLDQARASGMEVVVVSRPEDVAIHSLLGDAMRVLCASAGLGESIAAGVSACTDYDGVIVALGDMPWLTAASYRAVNRALDTYPLVRPWVGDRAGHPVGFSAAFFPALRQLTGDTGAQQLLQHHPVHYVPLRDRGCLEDVDYPDDLRRMR</sequence>
<evidence type="ECO:0000313" key="3">
    <source>
        <dbReference type="EMBL" id="KTS96579.1"/>
    </source>
</evidence>
<accession>A0AB34VDY9</accession>
<dbReference type="PANTHER" id="PTHR43777">
    <property type="entry name" value="MOLYBDENUM COFACTOR CYTIDYLYLTRANSFERASE"/>
    <property type="match status" value="1"/>
</dbReference>
<dbReference type="RefSeq" id="WP_058708874.1">
    <property type="nucleotide sequence ID" value="NZ_LDSI01000018.1"/>
</dbReference>
<protein>
    <submittedName>
        <fullName evidence="3">Purine catabolism protein PucB</fullName>
    </submittedName>
</protein>
<dbReference type="Proteomes" id="UP000072520">
    <property type="component" value="Unassembled WGS sequence"/>
</dbReference>
<evidence type="ECO:0000256" key="1">
    <source>
        <dbReference type="ARBA" id="ARBA00022842"/>
    </source>
</evidence>
<dbReference type="InterPro" id="IPR029044">
    <property type="entry name" value="Nucleotide-diphossugar_trans"/>
</dbReference>
<organism evidence="3 4">
    <name type="scientific">Pantoea stewartii</name>
    <dbReference type="NCBI Taxonomy" id="66269"/>
    <lineage>
        <taxon>Bacteria</taxon>
        <taxon>Pseudomonadati</taxon>
        <taxon>Pseudomonadota</taxon>
        <taxon>Gammaproteobacteria</taxon>
        <taxon>Enterobacterales</taxon>
        <taxon>Erwiniaceae</taxon>
        <taxon>Pantoea</taxon>
    </lineage>
</organism>
<evidence type="ECO:0000259" key="2">
    <source>
        <dbReference type="Pfam" id="PF12804"/>
    </source>
</evidence>
<evidence type="ECO:0000313" key="4">
    <source>
        <dbReference type="Proteomes" id="UP000072520"/>
    </source>
</evidence>
<gene>
    <name evidence="3" type="ORF">RSA13_13170</name>
</gene>
<dbReference type="EMBL" id="LDSI01000018">
    <property type="protein sequence ID" value="KTS96579.1"/>
    <property type="molecule type" value="Genomic_DNA"/>
</dbReference>
<dbReference type="PANTHER" id="PTHR43777:SF1">
    <property type="entry name" value="MOLYBDENUM COFACTOR CYTIDYLYLTRANSFERASE"/>
    <property type="match status" value="1"/>
</dbReference>
<comment type="caution">
    <text evidence="3">The sequence shown here is derived from an EMBL/GenBank/DDBJ whole genome shotgun (WGS) entry which is preliminary data.</text>
</comment>
<dbReference type="GO" id="GO:0016779">
    <property type="term" value="F:nucleotidyltransferase activity"/>
    <property type="evidence" value="ECO:0007669"/>
    <property type="project" value="UniProtKB-ARBA"/>
</dbReference>
<dbReference type="CDD" id="cd04182">
    <property type="entry name" value="GT_2_like_f"/>
    <property type="match status" value="1"/>
</dbReference>
<proteinExistence type="predicted"/>